<dbReference type="PROSITE" id="PS50103">
    <property type="entry name" value="ZF_C3H1"/>
    <property type="match status" value="1"/>
</dbReference>
<dbReference type="InterPro" id="IPR000571">
    <property type="entry name" value="Znf_CCCH"/>
</dbReference>
<sequence length="828" mass="94238">MAYKNDRHSSYYSSSPFRRQFGHEAGDFHELIDQALYESDDFRMYAYKIKKCPKLRSHDWTSCPFTHRGEKARRRDPQRYNYLPIPCPSFKAGECVKGDGCELCHGVFEYWLHPAKYRTHPCNAGTLCERKVCFFAHTLRELRPEVKYNWCYVYLYPLHIQPYPDILIENGPNGDWMIIPSNPPPSPLPPSLRYNSTTFFGHGNSSSTNNHEFLILSSSSTSSSRPQQNVENTTNYELFVPSKSHSQPRIEPQVQNQTEFSLFSVSHARLAEELKNFETGNSSSRVNNVHDYKGKRPVEWENQDQEFPNINWVSDLLSDDREESASAQSSGEIELFFEVKSVDMGGNESRAMKLALRGKGKLGFVDGSCVKNRYRGELADRFDKSDLTTIYHLWTAIATMRHESRPFVEHLKSQRMLQFLMGLNESYGNVRSNILARRPVVTVSEAYDVVTQEESQRSLDVVNTHMDLLTMLAGRTQGFKQKATRLVCEHCGYKGNLKENCYKIVGYPPDFKIKKRARLFGGNSGQSFGGNSGQSNVRAQADGGFRPYVNNAAAESQMQGHFFTEEEYSQLVDLLNKPPPTDCNTNMGLYNGKVMGIGRENNELYILQREWKPTVGATITRNDENGAELWHFKLGHPSVVAMQHIPSLKNKANVLDGKSPYKPLDGKEPKLDHLRVFDYLCYASNLPIGDKLAPRARKVVLMGYSETQKGYRLFDLDSKTFFVSRDASFREEIFPFRSMLVEKEEGVLFMPLIDVTSNVKHTQDYNVYDDQPLPVQQVDNFVGLEEATKLVSNADHEIQTTGFTNTEDNATSAQSTTSADPIEPTQAI</sequence>
<dbReference type="InterPro" id="IPR045234">
    <property type="entry name" value="Unkempt-like"/>
</dbReference>
<keyword evidence="4" id="KW-0238">DNA-binding</keyword>
<feature type="domain" description="C3H1-type" evidence="7">
    <location>
        <begin position="81"/>
        <end position="108"/>
    </location>
</feature>
<protein>
    <submittedName>
        <fullName evidence="9">Uncharacterized protein LOC104222368</fullName>
    </submittedName>
</protein>
<keyword evidence="3 5" id="KW-0862">Zinc</keyword>
<reference evidence="8" key="1">
    <citation type="journal article" date="2013" name="Genome Biol.">
        <title>Reference genomes and transcriptomes of Nicotiana sylvestris and Nicotiana tomentosiformis.</title>
        <authorList>
            <person name="Sierro N."/>
            <person name="Battey J.N."/>
            <person name="Ouadi S."/>
            <person name="Bovet L."/>
            <person name="Goepfert S."/>
            <person name="Bakaher N."/>
            <person name="Peitsch M.C."/>
            <person name="Ivanov N.V."/>
        </authorList>
    </citation>
    <scope>NUCLEOTIDE SEQUENCE [LARGE SCALE GENOMIC DNA]</scope>
</reference>
<feature type="compositionally biased region" description="Polar residues" evidence="6">
    <location>
        <begin position="799"/>
        <end position="819"/>
    </location>
</feature>
<evidence type="ECO:0000256" key="4">
    <source>
        <dbReference type="ARBA" id="ARBA00023125"/>
    </source>
</evidence>
<evidence type="ECO:0000313" key="8">
    <source>
        <dbReference type="Proteomes" id="UP000189701"/>
    </source>
</evidence>
<keyword evidence="2 5" id="KW-0863">Zinc-finger</keyword>
<evidence type="ECO:0000256" key="1">
    <source>
        <dbReference type="ARBA" id="ARBA00022723"/>
    </source>
</evidence>
<dbReference type="OrthoDB" id="1278824at2759"/>
<evidence type="ECO:0000256" key="3">
    <source>
        <dbReference type="ARBA" id="ARBA00022833"/>
    </source>
</evidence>
<dbReference type="SMART" id="SM00356">
    <property type="entry name" value="ZnF_C3H1"/>
    <property type="match status" value="2"/>
</dbReference>
<dbReference type="STRING" id="4096.A0A1U7WCF3"/>
<reference evidence="9" key="2">
    <citation type="submission" date="2025-08" db="UniProtKB">
        <authorList>
            <consortium name="RefSeq"/>
        </authorList>
    </citation>
    <scope>IDENTIFICATION</scope>
    <source>
        <tissue evidence="9">Leaf</tissue>
    </source>
</reference>
<evidence type="ECO:0000256" key="5">
    <source>
        <dbReference type="PROSITE-ProRule" id="PRU00723"/>
    </source>
</evidence>
<dbReference type="Pfam" id="PF25597">
    <property type="entry name" value="SH3_retrovirus"/>
    <property type="match status" value="1"/>
</dbReference>
<dbReference type="InterPro" id="IPR029472">
    <property type="entry name" value="Copia-like_N"/>
</dbReference>
<dbReference type="eggNOG" id="KOG0017">
    <property type="taxonomic scope" value="Eukaryota"/>
</dbReference>
<evidence type="ECO:0000259" key="7">
    <source>
        <dbReference type="PROSITE" id="PS50103"/>
    </source>
</evidence>
<proteinExistence type="predicted"/>
<dbReference type="eggNOG" id="KOG1595">
    <property type="taxonomic scope" value="Eukaryota"/>
</dbReference>
<evidence type="ECO:0000313" key="9">
    <source>
        <dbReference type="RefSeq" id="XP_009771900.1"/>
    </source>
</evidence>
<dbReference type="GO" id="GO:0008270">
    <property type="term" value="F:zinc ion binding"/>
    <property type="evidence" value="ECO:0007669"/>
    <property type="project" value="UniProtKB-KW"/>
</dbReference>
<dbReference type="Pfam" id="PF14244">
    <property type="entry name" value="Retrotran_gag_3"/>
    <property type="match status" value="1"/>
</dbReference>
<dbReference type="AlphaFoldDB" id="A0A1U7WCF3"/>
<name>A0A1U7WCF3_NICSY</name>
<feature type="zinc finger region" description="C3H1-type" evidence="5">
    <location>
        <begin position="81"/>
        <end position="108"/>
    </location>
</feature>
<dbReference type="InterPro" id="IPR057670">
    <property type="entry name" value="SH3_retrovirus"/>
</dbReference>
<evidence type="ECO:0000256" key="2">
    <source>
        <dbReference type="ARBA" id="ARBA00022771"/>
    </source>
</evidence>
<dbReference type="Pfam" id="PF25512">
    <property type="entry name" value="zf-CCCH_AtC3H23"/>
    <property type="match status" value="1"/>
</dbReference>
<gene>
    <name evidence="9" type="primary">LOC104222368</name>
</gene>
<keyword evidence="8" id="KW-1185">Reference proteome</keyword>
<dbReference type="InterPro" id="IPR057444">
    <property type="entry name" value="Znf-CCCH_AtC3H23-like"/>
</dbReference>
<keyword evidence="1 5" id="KW-0479">Metal-binding</keyword>
<accession>A0A1U7WCF3</accession>
<dbReference type="RefSeq" id="XP_009771900.1">
    <property type="nucleotide sequence ID" value="XM_009773598.1"/>
</dbReference>
<dbReference type="GO" id="GO:0003677">
    <property type="term" value="F:DNA binding"/>
    <property type="evidence" value="ECO:0007669"/>
    <property type="project" value="UniProtKB-KW"/>
</dbReference>
<evidence type="ECO:0000256" key="6">
    <source>
        <dbReference type="SAM" id="MobiDB-lite"/>
    </source>
</evidence>
<dbReference type="Proteomes" id="UP000189701">
    <property type="component" value="Unplaced"/>
</dbReference>
<dbReference type="PANTHER" id="PTHR14493">
    <property type="entry name" value="UNKEMPT FAMILY MEMBER"/>
    <property type="match status" value="1"/>
</dbReference>
<feature type="region of interest" description="Disordered" evidence="6">
    <location>
        <begin position="799"/>
        <end position="828"/>
    </location>
</feature>
<organism evidence="8 9">
    <name type="scientific">Nicotiana sylvestris</name>
    <name type="common">Wood tobacco</name>
    <name type="synonym">South American tobacco</name>
    <dbReference type="NCBI Taxonomy" id="4096"/>
    <lineage>
        <taxon>Eukaryota</taxon>
        <taxon>Viridiplantae</taxon>
        <taxon>Streptophyta</taxon>
        <taxon>Embryophyta</taxon>
        <taxon>Tracheophyta</taxon>
        <taxon>Spermatophyta</taxon>
        <taxon>Magnoliopsida</taxon>
        <taxon>eudicotyledons</taxon>
        <taxon>Gunneridae</taxon>
        <taxon>Pentapetalae</taxon>
        <taxon>asterids</taxon>
        <taxon>lamiids</taxon>
        <taxon>Solanales</taxon>
        <taxon>Solanaceae</taxon>
        <taxon>Nicotianoideae</taxon>
        <taxon>Nicotianeae</taxon>
        <taxon>Nicotiana</taxon>
    </lineage>
</organism>
<dbReference type="PANTHER" id="PTHR14493:SF109">
    <property type="entry name" value="ZINC FINGER CCCH DOMAIN-CONTAINING PROTEIN 54"/>
    <property type="match status" value="1"/>
</dbReference>